<gene>
    <name evidence="2" type="ORF">AOQ84DRAFT_436628</name>
</gene>
<protein>
    <submittedName>
        <fullName evidence="2">Uncharacterized protein</fullName>
    </submittedName>
</protein>
<reference evidence="2 3" key="1">
    <citation type="journal article" date="2016" name="Nat. Commun.">
        <title>Ectomycorrhizal ecology is imprinted in the genome of the dominant symbiotic fungus Cenococcum geophilum.</title>
        <authorList>
            <consortium name="DOE Joint Genome Institute"/>
            <person name="Peter M."/>
            <person name="Kohler A."/>
            <person name="Ohm R.A."/>
            <person name="Kuo A."/>
            <person name="Krutzmann J."/>
            <person name="Morin E."/>
            <person name="Arend M."/>
            <person name="Barry K.W."/>
            <person name="Binder M."/>
            <person name="Choi C."/>
            <person name="Clum A."/>
            <person name="Copeland A."/>
            <person name="Grisel N."/>
            <person name="Haridas S."/>
            <person name="Kipfer T."/>
            <person name="LaButti K."/>
            <person name="Lindquist E."/>
            <person name="Lipzen A."/>
            <person name="Maire R."/>
            <person name="Meier B."/>
            <person name="Mihaltcheva S."/>
            <person name="Molinier V."/>
            <person name="Murat C."/>
            <person name="Poggeler S."/>
            <person name="Quandt C.A."/>
            <person name="Sperisen C."/>
            <person name="Tritt A."/>
            <person name="Tisserant E."/>
            <person name="Crous P.W."/>
            <person name="Henrissat B."/>
            <person name="Nehls U."/>
            <person name="Egli S."/>
            <person name="Spatafora J.W."/>
            <person name="Grigoriev I.V."/>
            <person name="Martin F.M."/>
        </authorList>
    </citation>
    <scope>NUCLEOTIDE SEQUENCE [LARGE SCALE GENOMIC DNA]</scope>
    <source>
        <strain evidence="2 3">CBS 207.34</strain>
    </source>
</reference>
<feature type="chain" id="PRO_5034775416" evidence="1">
    <location>
        <begin position="21"/>
        <end position="344"/>
    </location>
</feature>
<sequence length="344" mass="35006">MRCSSTALVLGTLAIGQAAAGTIRHANFHARRHAEAQGQNEVDVGKRDDPYANVDWSKIDWTKVVDWATVSYTYSSGQSWSEATSAPAAAAPAPTTTLISVVAAQAVYSSTPAAVVSSAAPVSSVAPAVSPAAASTGGGDIVSEVLSAVDSSNILSLGLKAIGTNSKTNNGAIWIGDDGDYTNEFTNAAGEDIVLVCWGSDGSWVNAIVPLITVSIPDGGKTTLSFANGNSGACAPIYPDTELVDGQISNTWLEHTYGPSGVLDVSREVNMSGHSIEAVGPSCTTNMEQCVFVCDSGNTCLTGYSLKNCANGSQAGANYGQYDGADSGGCGGLGNQAAIKTTFS</sequence>
<name>A0A8E2F9B2_9PEZI</name>
<organism evidence="2 3">
    <name type="scientific">Glonium stellatum</name>
    <dbReference type="NCBI Taxonomy" id="574774"/>
    <lineage>
        <taxon>Eukaryota</taxon>
        <taxon>Fungi</taxon>
        <taxon>Dikarya</taxon>
        <taxon>Ascomycota</taxon>
        <taxon>Pezizomycotina</taxon>
        <taxon>Dothideomycetes</taxon>
        <taxon>Pleosporomycetidae</taxon>
        <taxon>Gloniales</taxon>
        <taxon>Gloniaceae</taxon>
        <taxon>Glonium</taxon>
    </lineage>
</organism>
<evidence type="ECO:0000256" key="1">
    <source>
        <dbReference type="SAM" id="SignalP"/>
    </source>
</evidence>
<dbReference type="OrthoDB" id="5320938at2759"/>
<accession>A0A8E2F9B2</accession>
<feature type="signal peptide" evidence="1">
    <location>
        <begin position="1"/>
        <end position="20"/>
    </location>
</feature>
<dbReference type="Proteomes" id="UP000250140">
    <property type="component" value="Unassembled WGS sequence"/>
</dbReference>
<keyword evidence="1" id="KW-0732">Signal</keyword>
<evidence type="ECO:0000313" key="2">
    <source>
        <dbReference type="EMBL" id="OCL12987.1"/>
    </source>
</evidence>
<dbReference type="AlphaFoldDB" id="A0A8E2F9B2"/>
<proteinExistence type="predicted"/>
<dbReference type="EMBL" id="KV748801">
    <property type="protein sequence ID" value="OCL12987.1"/>
    <property type="molecule type" value="Genomic_DNA"/>
</dbReference>
<evidence type="ECO:0000313" key="3">
    <source>
        <dbReference type="Proteomes" id="UP000250140"/>
    </source>
</evidence>
<keyword evidence="3" id="KW-1185">Reference proteome</keyword>